<accession>A0A645DBB8</accession>
<dbReference type="EMBL" id="VSSQ01034702">
    <property type="protein sequence ID" value="MPM86726.1"/>
    <property type="molecule type" value="Genomic_DNA"/>
</dbReference>
<organism evidence="1">
    <name type="scientific">bioreactor metagenome</name>
    <dbReference type="NCBI Taxonomy" id="1076179"/>
    <lineage>
        <taxon>unclassified sequences</taxon>
        <taxon>metagenomes</taxon>
        <taxon>ecological metagenomes</taxon>
    </lineage>
</organism>
<sequence>MRQQPEQIDRPLAVSDQDIGAAMIVMLQIITKSPNGIVDAGPHGLTIPIAVALLQILQAA</sequence>
<comment type="caution">
    <text evidence="1">The sequence shown here is derived from an EMBL/GenBank/DDBJ whole genome shotgun (WGS) entry which is preliminary data.</text>
</comment>
<gene>
    <name evidence="1" type="ORF">SDC9_133817</name>
</gene>
<dbReference type="AlphaFoldDB" id="A0A645DBB8"/>
<evidence type="ECO:0000313" key="1">
    <source>
        <dbReference type="EMBL" id="MPM86726.1"/>
    </source>
</evidence>
<reference evidence="1" key="1">
    <citation type="submission" date="2019-08" db="EMBL/GenBank/DDBJ databases">
        <authorList>
            <person name="Kucharzyk K."/>
            <person name="Murdoch R.W."/>
            <person name="Higgins S."/>
            <person name="Loffler F."/>
        </authorList>
    </citation>
    <scope>NUCLEOTIDE SEQUENCE</scope>
</reference>
<proteinExistence type="predicted"/>
<protein>
    <submittedName>
        <fullName evidence="1">Uncharacterized protein</fullName>
    </submittedName>
</protein>
<name>A0A645DBB8_9ZZZZ</name>